<feature type="compositionally biased region" description="Polar residues" evidence="1">
    <location>
        <begin position="149"/>
        <end position="158"/>
    </location>
</feature>
<sequence length="158" mass="16194">MATTPGPRRRETIADSRDDERDTLTPMQEPLGSMDRPGSRTSDLNEVNLPPGETVRRTGNPGTTGRPPSDTAARGGRSFVSTFAIVAVVLLVAFLIAFYLGTNRNDLATGTGTTNPPVADSNSTPTNDDATGSTTAPAPQTAPGAGDASGSTTPPANP</sequence>
<keyword evidence="4" id="KW-1185">Reference proteome</keyword>
<dbReference type="RefSeq" id="WP_111196802.1">
    <property type="nucleotide sequence ID" value="NZ_QKVK01000002.1"/>
</dbReference>
<proteinExistence type="predicted"/>
<keyword evidence="2" id="KW-1133">Transmembrane helix</keyword>
<feature type="transmembrane region" description="Helical" evidence="2">
    <location>
        <begin position="79"/>
        <end position="100"/>
    </location>
</feature>
<name>A0A2W2ARH2_9HYPH</name>
<organism evidence="3 4">
    <name type="scientific">Aestuariivirga litoralis</name>
    <dbReference type="NCBI Taxonomy" id="2650924"/>
    <lineage>
        <taxon>Bacteria</taxon>
        <taxon>Pseudomonadati</taxon>
        <taxon>Pseudomonadota</taxon>
        <taxon>Alphaproteobacteria</taxon>
        <taxon>Hyphomicrobiales</taxon>
        <taxon>Aestuariivirgaceae</taxon>
        <taxon>Aestuariivirga</taxon>
    </lineage>
</organism>
<feature type="compositionally biased region" description="Polar residues" evidence="1">
    <location>
        <begin position="110"/>
        <end position="129"/>
    </location>
</feature>
<evidence type="ECO:0000256" key="1">
    <source>
        <dbReference type="SAM" id="MobiDB-lite"/>
    </source>
</evidence>
<keyword evidence="2" id="KW-0472">Membrane</keyword>
<dbReference type="AlphaFoldDB" id="A0A2W2ARH2"/>
<dbReference type="EMBL" id="QKVK01000002">
    <property type="protein sequence ID" value="PZF77961.1"/>
    <property type="molecule type" value="Genomic_DNA"/>
</dbReference>
<protein>
    <submittedName>
        <fullName evidence="3">Uncharacterized protein</fullName>
    </submittedName>
</protein>
<gene>
    <name evidence="3" type="ORF">DK847_05910</name>
</gene>
<evidence type="ECO:0000313" key="3">
    <source>
        <dbReference type="EMBL" id="PZF77961.1"/>
    </source>
</evidence>
<accession>A0A2W2ARH2</accession>
<evidence type="ECO:0000313" key="4">
    <source>
        <dbReference type="Proteomes" id="UP000248795"/>
    </source>
</evidence>
<reference evidence="4" key="1">
    <citation type="submission" date="2018-06" db="EMBL/GenBank/DDBJ databases">
        <title>Aestuariibacter litoralis strain KCTC 52945T.</title>
        <authorList>
            <person name="Li X."/>
            <person name="Salam N."/>
            <person name="Li J.-L."/>
            <person name="Chen Y.-M."/>
            <person name="Yang Z.-W."/>
            <person name="Zhang L.-Y."/>
            <person name="Han M.-X."/>
            <person name="Xiao M."/>
            <person name="Li W.-J."/>
        </authorList>
    </citation>
    <scope>NUCLEOTIDE SEQUENCE [LARGE SCALE GENOMIC DNA]</scope>
    <source>
        <strain evidence="4">KCTC 52945</strain>
    </source>
</reference>
<evidence type="ECO:0000256" key="2">
    <source>
        <dbReference type="SAM" id="Phobius"/>
    </source>
</evidence>
<dbReference type="Proteomes" id="UP000248795">
    <property type="component" value="Unassembled WGS sequence"/>
</dbReference>
<feature type="compositionally biased region" description="Basic and acidic residues" evidence="1">
    <location>
        <begin position="8"/>
        <end position="23"/>
    </location>
</feature>
<comment type="caution">
    <text evidence="3">The sequence shown here is derived from an EMBL/GenBank/DDBJ whole genome shotgun (WGS) entry which is preliminary data.</text>
</comment>
<keyword evidence="2" id="KW-0812">Transmembrane</keyword>
<feature type="compositionally biased region" description="Low complexity" evidence="1">
    <location>
        <begin position="130"/>
        <end position="148"/>
    </location>
</feature>
<feature type="region of interest" description="Disordered" evidence="1">
    <location>
        <begin position="110"/>
        <end position="158"/>
    </location>
</feature>
<feature type="region of interest" description="Disordered" evidence="1">
    <location>
        <begin position="1"/>
        <end position="76"/>
    </location>
</feature>